<reference evidence="1 2" key="1">
    <citation type="journal article" date="2016" name="Genome Announc.">
        <title>Complete Genome Sequences of Aerococcus christensenii CCUG 28831T, Aerococcus sanguinicola CCUG 43001T, Aerococcus urinae CCUG 36881T, Aerococcus urinaeequi CCUG 28094T, Aerococcus urinaehominis CCUG 42038 BT, and Aerococcus viridans CCUG 4311T.</title>
        <authorList>
            <person name="Carkaci D."/>
            <person name="Dargis R."/>
            <person name="Nielsen X.C."/>
            <person name="Skovgaard O."/>
            <person name="Fuursted K."/>
            <person name="Christensen J.J."/>
        </authorList>
    </citation>
    <scope>NUCLEOTIDE SEQUENCE [LARGE SCALE GENOMIC DNA]</scope>
    <source>
        <strain evidence="1 2">CCUG42038B</strain>
    </source>
</reference>
<dbReference type="RefSeq" id="WP_067978970.1">
    <property type="nucleotide sequence ID" value="NZ_CP014163.1"/>
</dbReference>
<name>A0A109RHZ3_9LACT</name>
<evidence type="ECO:0000313" key="2">
    <source>
        <dbReference type="Proteomes" id="UP000062260"/>
    </source>
</evidence>
<organism evidence="1 2">
    <name type="scientific">Aerococcus urinaehominis</name>
    <dbReference type="NCBI Taxonomy" id="128944"/>
    <lineage>
        <taxon>Bacteria</taxon>
        <taxon>Bacillati</taxon>
        <taxon>Bacillota</taxon>
        <taxon>Bacilli</taxon>
        <taxon>Lactobacillales</taxon>
        <taxon>Aerococcaceae</taxon>
        <taxon>Aerococcus</taxon>
    </lineage>
</organism>
<evidence type="ECO:0000313" key="1">
    <source>
        <dbReference type="EMBL" id="AMB99370.1"/>
    </source>
</evidence>
<dbReference type="STRING" id="128944.AWM75_04900"/>
<dbReference type="Proteomes" id="UP000062260">
    <property type="component" value="Chromosome"/>
</dbReference>
<sequence length="76" mass="8978">MNQTQIRELTNKYIKPEYQEEAQSLGQKLYQEYEAGKLNKIKALTYLPKLTKMIKDEYRDQAVQIAKDFLAGKHKN</sequence>
<proteinExistence type="predicted"/>
<reference evidence="2" key="2">
    <citation type="submission" date="2016-01" db="EMBL/GenBank/DDBJ databases">
        <title>Six Aerococcus type strain genome sequencing and assembly using PacBio and Illumina Hiseq.</title>
        <authorList>
            <person name="Carkaci D."/>
            <person name="Dargis R."/>
            <person name="Nielsen X.C."/>
            <person name="Skovgaard O."/>
            <person name="Fuursted K."/>
            <person name="Christensen J.J."/>
        </authorList>
    </citation>
    <scope>NUCLEOTIDE SEQUENCE [LARGE SCALE GENOMIC DNA]</scope>
    <source>
        <strain evidence="2">CCUG42038B</strain>
    </source>
</reference>
<dbReference type="KEGG" id="auh:AWM75_04900"/>
<gene>
    <name evidence="1" type="ORF">AWM75_04900</name>
</gene>
<protein>
    <submittedName>
        <fullName evidence="1">Uncharacterized protein</fullName>
    </submittedName>
</protein>
<dbReference type="AlphaFoldDB" id="A0A109RHZ3"/>
<keyword evidence="2" id="KW-1185">Reference proteome</keyword>
<accession>A0A109RHZ3</accession>
<dbReference type="EMBL" id="CP014163">
    <property type="protein sequence ID" value="AMB99370.1"/>
    <property type="molecule type" value="Genomic_DNA"/>
</dbReference>